<accession>A0A1S9UJJ1</accession>
<dbReference type="EMBL" id="MUAL01000043">
    <property type="protein sequence ID" value="OOR22338.1"/>
    <property type="molecule type" value="Genomic_DNA"/>
</dbReference>
<evidence type="ECO:0000313" key="1">
    <source>
        <dbReference type="EMBL" id="OOR22338.1"/>
    </source>
</evidence>
<dbReference type="RefSeq" id="WP_078181301.1">
    <property type="nucleotide sequence ID" value="NZ_MUAL01000043.1"/>
</dbReference>
<organism evidence="1 2">
    <name type="scientific">Bacillus cereus</name>
    <dbReference type="NCBI Taxonomy" id="1396"/>
    <lineage>
        <taxon>Bacteria</taxon>
        <taxon>Bacillati</taxon>
        <taxon>Bacillota</taxon>
        <taxon>Bacilli</taxon>
        <taxon>Bacillales</taxon>
        <taxon>Bacillaceae</taxon>
        <taxon>Bacillus</taxon>
        <taxon>Bacillus cereus group</taxon>
    </lineage>
</organism>
<proteinExistence type="predicted"/>
<name>A0A1S9UJJ1_BACCE</name>
<gene>
    <name evidence="1" type="ORF">BW892_19350</name>
</gene>
<dbReference type="Pfam" id="PF17236">
    <property type="entry name" value="SU10_MCP"/>
    <property type="match status" value="1"/>
</dbReference>
<dbReference type="AlphaFoldDB" id="A0A1S9UJJ1"/>
<evidence type="ECO:0000313" key="2">
    <source>
        <dbReference type="Proteomes" id="UP000191124"/>
    </source>
</evidence>
<comment type="caution">
    <text evidence="1">The sequence shown here is derived from an EMBL/GenBank/DDBJ whole genome shotgun (WGS) entry which is preliminary data.</text>
</comment>
<evidence type="ECO:0008006" key="3">
    <source>
        <dbReference type="Google" id="ProtNLM"/>
    </source>
</evidence>
<dbReference type="Proteomes" id="UP000191124">
    <property type="component" value="Unassembled WGS sequence"/>
</dbReference>
<protein>
    <recommendedName>
        <fullName evidence="3">Phage major capsid protein</fullName>
    </recommendedName>
</protein>
<sequence>MLDSKKLTTQENIHLTDEIALVAPIATPFFTLLMSKGLYVDSKGKFHTWREKTLDGTADITVDEGVDATQFVQSGRAELNNVMEIFYKATSVSGTAQATGVVNDLFAQEIEDRLKELAIGIEKKLISGVKNDGATGIRKMDGVLNFVDAGNVVNGATLNKITEAEIKSIVRKLWDAGNENGEFYALVGGDLKEQIDELYKGSYHYNHVTTDFGIKVDSINTSFGVLNFITDRYMPADKIVAFDVNALKVAFLRQPQFDALGKTGDNSKGQVVAECSLEVGSKKAVAVYNLKKA</sequence>
<reference evidence="1 2" key="1">
    <citation type="submission" date="2017-01" db="EMBL/GenBank/DDBJ databases">
        <title>Bacillus cereus isolates.</title>
        <authorList>
            <person name="Beno S.M."/>
        </authorList>
    </citation>
    <scope>NUCLEOTIDE SEQUENCE [LARGE SCALE GENOMIC DNA]</scope>
    <source>
        <strain evidence="1 2">FSL M7-1219</strain>
    </source>
</reference>
<dbReference type="InterPro" id="IPR035198">
    <property type="entry name" value="SU10_MCP"/>
</dbReference>